<dbReference type="PaxDb" id="4081-Solyc11g051000.1.1"/>
<dbReference type="Proteomes" id="UP000004994">
    <property type="component" value="Chromosome 11"/>
</dbReference>
<evidence type="ECO:0000313" key="3">
    <source>
        <dbReference type="Proteomes" id="UP000004994"/>
    </source>
</evidence>
<organism evidence="2">
    <name type="scientific">Solanum lycopersicum</name>
    <name type="common">Tomato</name>
    <name type="synonym">Lycopersicon esculentum</name>
    <dbReference type="NCBI Taxonomy" id="4081"/>
    <lineage>
        <taxon>Eukaryota</taxon>
        <taxon>Viridiplantae</taxon>
        <taxon>Streptophyta</taxon>
        <taxon>Embryophyta</taxon>
        <taxon>Tracheophyta</taxon>
        <taxon>Spermatophyta</taxon>
        <taxon>Magnoliopsida</taxon>
        <taxon>eudicotyledons</taxon>
        <taxon>Gunneridae</taxon>
        <taxon>Pentapetalae</taxon>
        <taxon>asterids</taxon>
        <taxon>lamiids</taxon>
        <taxon>Solanales</taxon>
        <taxon>Solanaceae</taxon>
        <taxon>Solanoideae</taxon>
        <taxon>Solaneae</taxon>
        <taxon>Solanum</taxon>
        <taxon>Solanum subgen. Lycopersicon</taxon>
    </lineage>
</organism>
<dbReference type="Pfam" id="PF03101">
    <property type="entry name" value="FAR1"/>
    <property type="match status" value="1"/>
</dbReference>
<name>K4D8R2_SOLLC</name>
<proteinExistence type="predicted"/>
<dbReference type="PANTHER" id="PTHR47718">
    <property type="entry name" value="OS01G0519700 PROTEIN"/>
    <property type="match status" value="1"/>
</dbReference>
<dbReference type="AlphaFoldDB" id="K4D8R2"/>
<dbReference type="Gramene" id="Solyc11g051000.1.1">
    <property type="protein sequence ID" value="Solyc11g051000.1.1"/>
    <property type="gene ID" value="Solyc11g051000.1"/>
</dbReference>
<dbReference type="InterPro" id="IPR004330">
    <property type="entry name" value="FAR1_DNA_bnd_dom"/>
</dbReference>
<keyword evidence="3" id="KW-1185">Reference proteome</keyword>
<dbReference type="InParanoid" id="K4D8R2"/>
<sequence length="192" mass="22519">MTSRKITCYKEGYGGLDKRDMLVKKPRKETRTSCLAHMIISRQSNGKFSVISFEEKHNHPLVHQSLGKASLGFTKRDHKNYLRDKRKESLQYGVARSLVNYFEERYEANFLNAWEEILEKCDLKDNSWLKNTFAIREKWSMSYGRNIFSASMQSTQLSESFNGSLKGYLKSDLDIVQFFKNFQRADDDKRAN</sequence>
<reference evidence="2" key="1">
    <citation type="journal article" date="2012" name="Nature">
        <title>The tomato genome sequence provides insights into fleshy fruit evolution.</title>
        <authorList>
            <consortium name="Tomato Genome Consortium"/>
        </authorList>
    </citation>
    <scope>NUCLEOTIDE SEQUENCE [LARGE SCALE GENOMIC DNA]</scope>
    <source>
        <strain evidence="2">cv. Heinz 1706</strain>
    </source>
</reference>
<protein>
    <recommendedName>
        <fullName evidence="1">FAR1 domain-containing protein</fullName>
    </recommendedName>
</protein>
<dbReference type="STRING" id="4081.K4D8R2"/>
<accession>K4D8R2</accession>
<evidence type="ECO:0000313" key="2">
    <source>
        <dbReference type="EnsemblPlants" id="Solyc11g051000.1.1"/>
    </source>
</evidence>
<feature type="domain" description="FAR1" evidence="1">
    <location>
        <begin position="2"/>
        <end position="62"/>
    </location>
</feature>
<dbReference type="EnsemblPlants" id="Solyc11g051000.1.1">
    <property type="protein sequence ID" value="Solyc11g051000.1.1"/>
    <property type="gene ID" value="Solyc11g051000.1"/>
</dbReference>
<dbReference type="PhylomeDB" id="K4D8R2"/>
<reference evidence="2" key="2">
    <citation type="submission" date="2015-06" db="UniProtKB">
        <authorList>
            <consortium name="EnsemblPlants"/>
        </authorList>
    </citation>
    <scope>IDENTIFICATION</scope>
    <source>
        <strain evidence="2">cv. Heinz 1706</strain>
    </source>
</reference>
<dbReference type="PANTHER" id="PTHR47718:SF2">
    <property type="entry name" value="PROTEIN FAR1-RELATED SEQUENCE 5-LIKE"/>
    <property type="match status" value="1"/>
</dbReference>
<dbReference type="HOGENOM" id="CLU_1417367_0_0_1"/>
<evidence type="ECO:0000259" key="1">
    <source>
        <dbReference type="Pfam" id="PF03101"/>
    </source>
</evidence>